<dbReference type="VEuPathDB" id="CryptoDB:Vbra_4298"/>
<evidence type="ECO:0000313" key="5">
    <source>
        <dbReference type="EMBL" id="CEM09665.1"/>
    </source>
</evidence>
<dbReference type="EMBL" id="CDMY01000395">
    <property type="protein sequence ID" value="CEM09665.1"/>
    <property type="molecule type" value="Genomic_DNA"/>
</dbReference>
<dbReference type="Pfam" id="PF10230">
    <property type="entry name" value="LIDHydrolase"/>
    <property type="match status" value="1"/>
</dbReference>
<proteinExistence type="inferred from homology"/>
<dbReference type="Gene3D" id="3.40.50.1820">
    <property type="entry name" value="alpha/beta hydrolase"/>
    <property type="match status" value="1"/>
</dbReference>
<dbReference type="OrthoDB" id="435323at2759"/>
<dbReference type="InterPro" id="IPR029058">
    <property type="entry name" value="AB_hydrolase_fold"/>
</dbReference>
<dbReference type="GO" id="GO:0005811">
    <property type="term" value="C:lipid droplet"/>
    <property type="evidence" value="ECO:0007669"/>
    <property type="project" value="UniProtKB-SubCell"/>
</dbReference>
<evidence type="ECO:0000256" key="2">
    <source>
        <dbReference type="ARBA" id="ARBA00008300"/>
    </source>
</evidence>
<gene>
    <name evidence="5" type="ORF">Vbra_4298</name>
</gene>
<reference evidence="5 6" key="1">
    <citation type="submission" date="2014-11" db="EMBL/GenBank/DDBJ databases">
        <authorList>
            <person name="Zhu J."/>
            <person name="Qi W."/>
            <person name="Song R."/>
        </authorList>
    </citation>
    <scope>NUCLEOTIDE SEQUENCE [LARGE SCALE GENOMIC DNA]</scope>
</reference>
<dbReference type="GO" id="GO:0016298">
    <property type="term" value="F:lipase activity"/>
    <property type="evidence" value="ECO:0007669"/>
    <property type="project" value="InterPro"/>
</dbReference>
<evidence type="ECO:0000256" key="3">
    <source>
        <dbReference type="ARBA" id="ARBA00022677"/>
    </source>
</evidence>
<evidence type="ECO:0000256" key="4">
    <source>
        <dbReference type="ARBA" id="ARBA00022801"/>
    </source>
</evidence>
<dbReference type="GO" id="GO:0019915">
    <property type="term" value="P:lipid storage"/>
    <property type="evidence" value="ECO:0007669"/>
    <property type="project" value="InterPro"/>
</dbReference>
<name>A0A0G4F9S2_VITBC</name>
<dbReference type="InterPro" id="IPR019363">
    <property type="entry name" value="LDAH"/>
</dbReference>
<keyword evidence="6" id="KW-1185">Reference proteome</keyword>
<dbReference type="Proteomes" id="UP000041254">
    <property type="component" value="Unassembled WGS sequence"/>
</dbReference>
<organism evidence="5 6">
    <name type="scientific">Vitrella brassicaformis (strain CCMP3155)</name>
    <dbReference type="NCBI Taxonomy" id="1169540"/>
    <lineage>
        <taxon>Eukaryota</taxon>
        <taxon>Sar</taxon>
        <taxon>Alveolata</taxon>
        <taxon>Colpodellida</taxon>
        <taxon>Vitrellaceae</taxon>
        <taxon>Vitrella</taxon>
    </lineage>
</organism>
<keyword evidence="4" id="KW-0378">Hydrolase</keyword>
<dbReference type="PANTHER" id="PTHR13390">
    <property type="entry name" value="LIPASE"/>
    <property type="match status" value="1"/>
</dbReference>
<dbReference type="PANTHER" id="PTHR13390:SF0">
    <property type="entry name" value="LIPID DROPLET-ASSOCIATED HYDROLASE"/>
    <property type="match status" value="1"/>
</dbReference>
<comment type="similarity">
    <text evidence="2">Belongs to the AB hydrolase superfamily. LDAH family.</text>
</comment>
<accession>A0A0G4F9S2</accession>
<comment type="subcellular location">
    <subcellularLocation>
        <location evidence="1">Lipid droplet</location>
    </subcellularLocation>
</comment>
<sequence length="369" mass="40055">MPVVTAADSAAEFEFSWQRIGDAESLWLKGRELSARKNRLTVVLPGNPGAVSAYGEFASALRQLLDTDVVVQGHPGHAPHSTSTYELQHAIAHHAKQLDRHAAAYGEIVLLGHSIGAYMAVRAHQSAPPSSQEKIAVVGSICGTLSRFAPRGYVWCTLVSSRTGKHLLSTLVRALPNRLKTWLAPDPQILAECESGRFFDNIITLLRSEFRALEPELPAETLLELRDKALLVYATDDIYVTRATQQQAASLLETVSPAVSSVSTSTKSSATSLAALPAAPLLNQVKDSIDSTRVPAAVYVSSMADLTHSFCLYPRESMACAREIKRMIAARGLLNVADDDQEIQEISASEKVAQSRWPAEVLRQAPVHE</sequence>
<dbReference type="InParanoid" id="A0A0G4F9S2"/>
<keyword evidence="3" id="KW-0551">Lipid droplet</keyword>
<evidence type="ECO:0000313" key="6">
    <source>
        <dbReference type="Proteomes" id="UP000041254"/>
    </source>
</evidence>
<evidence type="ECO:0000256" key="1">
    <source>
        <dbReference type="ARBA" id="ARBA00004502"/>
    </source>
</evidence>
<protein>
    <recommendedName>
        <fullName evidence="7">AB hydrolase-1 domain-containing protein</fullName>
    </recommendedName>
</protein>
<dbReference type="SUPFAM" id="SSF53474">
    <property type="entry name" value="alpha/beta-Hydrolases"/>
    <property type="match status" value="1"/>
</dbReference>
<evidence type="ECO:0008006" key="7">
    <source>
        <dbReference type="Google" id="ProtNLM"/>
    </source>
</evidence>
<dbReference type="AlphaFoldDB" id="A0A0G4F9S2"/>